<gene>
    <name evidence="3" type="ORF">JYK02_38090</name>
</gene>
<dbReference type="PANTHER" id="PTHR48050">
    <property type="entry name" value="STEROL 3-BETA-GLUCOSYLTRANSFERASE"/>
    <property type="match status" value="1"/>
</dbReference>
<feature type="compositionally biased region" description="Polar residues" evidence="1">
    <location>
        <begin position="456"/>
        <end position="469"/>
    </location>
</feature>
<evidence type="ECO:0000256" key="1">
    <source>
        <dbReference type="SAM" id="MobiDB-lite"/>
    </source>
</evidence>
<dbReference type="InterPro" id="IPR002213">
    <property type="entry name" value="UDP_glucos_trans"/>
</dbReference>
<evidence type="ECO:0000259" key="2">
    <source>
        <dbReference type="Pfam" id="PF06722"/>
    </source>
</evidence>
<keyword evidence="4" id="KW-1185">Reference proteome</keyword>
<dbReference type="InterPro" id="IPR050426">
    <property type="entry name" value="Glycosyltransferase_28"/>
</dbReference>
<dbReference type="Gene3D" id="3.40.50.2000">
    <property type="entry name" value="Glycogen Phosphorylase B"/>
    <property type="match status" value="2"/>
</dbReference>
<protein>
    <submittedName>
        <fullName evidence="3">Glycosyltransferase family 1 protein</fullName>
    </submittedName>
</protein>
<sequence>MAMAMIPERVGSRATFLMVSFHGKGKMKGHLLRVLDQARELVARGHRVLVFTDGDAREEVEAAGAELVPYQRYREIGERMTHASGTLPWWAKRSRVLYMQHMLRSFRNAWLDSARDYAQELEPVLRDERVDCVVYDFFSVGAGYAAERVGIPSASLCNAGGAIDAAGLPLLMRKWALGRWVRKHVPGLAHWLMDRVLPLRRVRKELGLPPRATKQAEFFQALASPQLNIPMVPAGFLEGIPLRDHQLLSGPIAFDGGASEDAPLGLLPGTVLVSTTTVGGDRGLLGKVLKAVDPMGVPVLATSGDSKIPEGLGAHVRVERFVPHEQVFPHVAAVITHGGWGTVGRALRHGVPMLIIPLFSDQPLNAHLAHEQGLAYHLPFAQATPEAIRERLQALLSDHALHARLKQVSAELRARRTEAPASDALEQLALGERRFLAPASVPAPAPDAPLPADYLTTRTAGNTRLTSQR</sequence>
<dbReference type="Pfam" id="PF06722">
    <property type="entry name" value="EryCIII-like_C"/>
    <property type="match status" value="1"/>
</dbReference>
<dbReference type="CDD" id="cd03784">
    <property type="entry name" value="GT1_Gtf-like"/>
    <property type="match status" value="1"/>
</dbReference>
<proteinExistence type="predicted"/>
<dbReference type="Proteomes" id="UP000664052">
    <property type="component" value="Unassembled WGS sequence"/>
</dbReference>
<dbReference type="RefSeq" id="WP_207057872.1">
    <property type="nucleotide sequence ID" value="NZ_JAFIMU010000017.1"/>
</dbReference>
<evidence type="ECO:0000313" key="3">
    <source>
        <dbReference type="EMBL" id="MBN8233344.1"/>
    </source>
</evidence>
<reference evidence="3 4" key="1">
    <citation type="submission" date="2021-02" db="EMBL/GenBank/DDBJ databases">
        <title>De Novo genome assembly of isolated myxobacteria.</title>
        <authorList>
            <person name="Stevens D.C."/>
        </authorList>
    </citation>
    <scope>NUCLEOTIDE SEQUENCE [LARGE SCALE GENOMIC DNA]</scope>
    <source>
        <strain evidence="3 4">ATCC 29039</strain>
    </source>
</reference>
<evidence type="ECO:0000313" key="4">
    <source>
        <dbReference type="Proteomes" id="UP000664052"/>
    </source>
</evidence>
<dbReference type="InterPro" id="IPR010610">
    <property type="entry name" value="EryCIII-like_C"/>
</dbReference>
<dbReference type="SUPFAM" id="SSF53756">
    <property type="entry name" value="UDP-Glycosyltransferase/glycogen phosphorylase"/>
    <property type="match status" value="1"/>
</dbReference>
<feature type="region of interest" description="Disordered" evidence="1">
    <location>
        <begin position="440"/>
        <end position="469"/>
    </location>
</feature>
<name>A0ABS3DPU1_9BACT</name>
<feature type="domain" description="Erythromycin biosynthesis protein CIII-like C-terminal" evidence="2">
    <location>
        <begin position="312"/>
        <end position="417"/>
    </location>
</feature>
<comment type="caution">
    <text evidence="3">The sequence shown here is derived from an EMBL/GenBank/DDBJ whole genome shotgun (WGS) entry which is preliminary data.</text>
</comment>
<accession>A0ABS3DPU1</accession>
<organism evidence="3 4">
    <name type="scientific">Corallococcus macrosporus</name>
    <dbReference type="NCBI Taxonomy" id="35"/>
    <lineage>
        <taxon>Bacteria</taxon>
        <taxon>Pseudomonadati</taxon>
        <taxon>Myxococcota</taxon>
        <taxon>Myxococcia</taxon>
        <taxon>Myxococcales</taxon>
        <taxon>Cystobacterineae</taxon>
        <taxon>Myxococcaceae</taxon>
        <taxon>Corallococcus</taxon>
    </lineage>
</organism>
<dbReference type="EMBL" id="JAFIMU010000017">
    <property type="protein sequence ID" value="MBN8233344.1"/>
    <property type="molecule type" value="Genomic_DNA"/>
</dbReference>
<dbReference type="PANTHER" id="PTHR48050:SF13">
    <property type="entry name" value="STEROL 3-BETA-GLUCOSYLTRANSFERASE UGT80A2"/>
    <property type="match status" value="1"/>
</dbReference>